<organism evidence="1 2">
    <name type="scientific">Panagrolaimus sp. JU765</name>
    <dbReference type="NCBI Taxonomy" id="591449"/>
    <lineage>
        <taxon>Eukaryota</taxon>
        <taxon>Metazoa</taxon>
        <taxon>Ecdysozoa</taxon>
        <taxon>Nematoda</taxon>
        <taxon>Chromadorea</taxon>
        <taxon>Rhabditida</taxon>
        <taxon>Tylenchina</taxon>
        <taxon>Panagrolaimomorpha</taxon>
        <taxon>Panagrolaimoidea</taxon>
        <taxon>Panagrolaimidae</taxon>
        <taxon>Panagrolaimus</taxon>
    </lineage>
</organism>
<dbReference type="WBParaSite" id="JU765_v2.g12330.t1">
    <property type="protein sequence ID" value="JU765_v2.g12330.t1"/>
    <property type="gene ID" value="JU765_v2.g12330"/>
</dbReference>
<reference evidence="2" key="1">
    <citation type="submission" date="2022-11" db="UniProtKB">
        <authorList>
            <consortium name="WormBaseParasite"/>
        </authorList>
    </citation>
    <scope>IDENTIFICATION</scope>
</reference>
<name>A0AC34Q2G4_9BILA</name>
<accession>A0AC34Q2G4</accession>
<sequence length="296" mass="33589">MKTVIFIFVFIFCVHGKQLTIAIRDNVTHSCPNVKSDIIDTNSIKLDFQMIGTPGGTSSVDQITVISINGESRTMSFPACYRVQLSFRMKKTLQNPYIESFLQMGTNLPCQSADQEPLGTISNVCTNITQTNWCPMSQHNQLRSMLQAKQTCRFCNMCGSLKAEESTIRRYVTLDKEKECKTDENYQTLTFKMCTPTKSELRKANDDNEGRLEEYWNYLKQGVLTAVIHVMDRTPQTESKMKQCGKLCESFEENSSTSVSYRQTLLKSIETLCAPKDIYAACVYHTVKFDVIGNLA</sequence>
<dbReference type="Proteomes" id="UP000887576">
    <property type="component" value="Unplaced"/>
</dbReference>
<proteinExistence type="predicted"/>
<evidence type="ECO:0000313" key="1">
    <source>
        <dbReference type="Proteomes" id="UP000887576"/>
    </source>
</evidence>
<protein>
    <submittedName>
        <fullName evidence="2">Uncharacterized protein</fullName>
    </submittedName>
</protein>
<evidence type="ECO:0000313" key="2">
    <source>
        <dbReference type="WBParaSite" id="JU765_v2.g12330.t1"/>
    </source>
</evidence>